<evidence type="ECO:0000313" key="2">
    <source>
        <dbReference type="Proteomes" id="UP000325577"/>
    </source>
</evidence>
<dbReference type="EMBL" id="CM018044">
    <property type="protein sequence ID" value="KAA8529997.1"/>
    <property type="molecule type" value="Genomic_DNA"/>
</dbReference>
<organism evidence="1 2">
    <name type="scientific">Nyssa sinensis</name>
    <dbReference type="NCBI Taxonomy" id="561372"/>
    <lineage>
        <taxon>Eukaryota</taxon>
        <taxon>Viridiplantae</taxon>
        <taxon>Streptophyta</taxon>
        <taxon>Embryophyta</taxon>
        <taxon>Tracheophyta</taxon>
        <taxon>Spermatophyta</taxon>
        <taxon>Magnoliopsida</taxon>
        <taxon>eudicotyledons</taxon>
        <taxon>Gunneridae</taxon>
        <taxon>Pentapetalae</taxon>
        <taxon>asterids</taxon>
        <taxon>Cornales</taxon>
        <taxon>Nyssaceae</taxon>
        <taxon>Nyssa</taxon>
    </lineage>
</organism>
<sequence>MSWLSHHHRLSLSVSVPILPPSLHICNSFLQLLSAHAIHSLTPTSITLQRLLGFHPKPSFSRQPLD</sequence>
<reference evidence="1 2" key="1">
    <citation type="submission" date="2019-09" db="EMBL/GenBank/DDBJ databases">
        <title>A chromosome-level genome assembly of the Chinese tupelo Nyssa sinensis.</title>
        <authorList>
            <person name="Yang X."/>
            <person name="Kang M."/>
            <person name="Yang Y."/>
            <person name="Xiong H."/>
            <person name="Wang M."/>
            <person name="Zhang Z."/>
            <person name="Wang Z."/>
            <person name="Wu H."/>
            <person name="Ma T."/>
            <person name="Liu J."/>
            <person name="Xi Z."/>
        </authorList>
    </citation>
    <scope>NUCLEOTIDE SEQUENCE [LARGE SCALE GENOMIC DNA]</scope>
    <source>
        <strain evidence="1">J267</strain>
        <tissue evidence="1">Leaf</tissue>
    </source>
</reference>
<dbReference type="Proteomes" id="UP000325577">
    <property type="component" value="Linkage Group LG20"/>
</dbReference>
<proteinExistence type="predicted"/>
<accession>A0A5J5AKI1</accession>
<protein>
    <submittedName>
        <fullName evidence="1">Uncharacterized protein</fullName>
    </submittedName>
</protein>
<gene>
    <name evidence="1" type="ORF">F0562_034399</name>
</gene>
<dbReference type="AlphaFoldDB" id="A0A5J5AKI1"/>
<keyword evidence="2" id="KW-1185">Reference proteome</keyword>
<evidence type="ECO:0000313" key="1">
    <source>
        <dbReference type="EMBL" id="KAA8529997.1"/>
    </source>
</evidence>
<name>A0A5J5AKI1_9ASTE</name>